<name>A0A3N4Z2K2_9MICO</name>
<keyword evidence="3" id="KW-1185">Reference proteome</keyword>
<dbReference type="OrthoDB" id="795001at2"/>
<dbReference type="SUPFAM" id="SSF55136">
    <property type="entry name" value="Probable bacterial effector-binding domain"/>
    <property type="match status" value="1"/>
</dbReference>
<dbReference type="Pfam" id="PF06445">
    <property type="entry name" value="GyrI-like"/>
    <property type="match status" value="1"/>
</dbReference>
<dbReference type="Proteomes" id="UP000280726">
    <property type="component" value="Unassembled WGS sequence"/>
</dbReference>
<feature type="domain" description="AraC effector-binding" evidence="1">
    <location>
        <begin position="2"/>
        <end position="151"/>
    </location>
</feature>
<evidence type="ECO:0000313" key="3">
    <source>
        <dbReference type="Proteomes" id="UP000280726"/>
    </source>
</evidence>
<dbReference type="SMART" id="SM00871">
    <property type="entry name" value="AraC_E_bind"/>
    <property type="match status" value="1"/>
</dbReference>
<dbReference type="Gene3D" id="3.20.80.10">
    <property type="entry name" value="Regulatory factor, effector binding domain"/>
    <property type="match status" value="1"/>
</dbReference>
<organism evidence="2 3">
    <name type="scientific">Georgenia muralis</name>
    <dbReference type="NCBI Taxonomy" id="154117"/>
    <lineage>
        <taxon>Bacteria</taxon>
        <taxon>Bacillati</taxon>
        <taxon>Actinomycetota</taxon>
        <taxon>Actinomycetes</taxon>
        <taxon>Micrococcales</taxon>
        <taxon>Bogoriellaceae</taxon>
        <taxon>Georgenia</taxon>
    </lineage>
</organism>
<dbReference type="EMBL" id="RKRA01000001">
    <property type="protein sequence ID" value="RPF26817.1"/>
    <property type="molecule type" value="Genomic_DNA"/>
</dbReference>
<sequence length="153" mass="16614">MTEFRIIEEPEQLTAGIRRQVRTTELPAFFDDAFHEVFEALREAGVAPAGAPYARYRGPVGETVDVEAGFPVLEAFSGGEIAGGALPAGRAVEAVHTGSYDALHETYEAIETWLGEKGLTASAEMWEIYESGPESDPDPATWRTRVVWPVSGT</sequence>
<protein>
    <submittedName>
        <fullName evidence="2">Effector-binding domain-containing protein</fullName>
    </submittedName>
</protein>
<reference evidence="2 3" key="1">
    <citation type="submission" date="2018-11" db="EMBL/GenBank/DDBJ databases">
        <title>Sequencing the genomes of 1000 actinobacteria strains.</title>
        <authorList>
            <person name="Klenk H.-P."/>
        </authorList>
    </citation>
    <scope>NUCLEOTIDE SEQUENCE [LARGE SCALE GENOMIC DNA]</scope>
    <source>
        <strain evidence="2 3">DSM 14418</strain>
    </source>
</reference>
<dbReference type="InterPro" id="IPR010499">
    <property type="entry name" value="AraC_E-bd"/>
</dbReference>
<dbReference type="AlphaFoldDB" id="A0A3N4Z2K2"/>
<dbReference type="InterPro" id="IPR029442">
    <property type="entry name" value="GyrI-like"/>
</dbReference>
<evidence type="ECO:0000259" key="1">
    <source>
        <dbReference type="SMART" id="SM00871"/>
    </source>
</evidence>
<proteinExistence type="predicted"/>
<dbReference type="InterPro" id="IPR011256">
    <property type="entry name" value="Reg_factor_effector_dom_sf"/>
</dbReference>
<dbReference type="RefSeq" id="WP_123915931.1">
    <property type="nucleotide sequence ID" value="NZ_RKRA01000001.1"/>
</dbReference>
<evidence type="ECO:0000313" key="2">
    <source>
        <dbReference type="EMBL" id="RPF26817.1"/>
    </source>
</evidence>
<accession>A0A3N4Z2K2</accession>
<comment type="caution">
    <text evidence="2">The sequence shown here is derived from an EMBL/GenBank/DDBJ whole genome shotgun (WGS) entry which is preliminary data.</text>
</comment>
<gene>
    <name evidence="2" type="ORF">EDD32_1274</name>
</gene>